<dbReference type="Proteomes" id="UP001149074">
    <property type="component" value="Unassembled WGS sequence"/>
</dbReference>
<keyword evidence="2" id="KW-0812">Transmembrane</keyword>
<dbReference type="GeneID" id="81363556"/>
<feature type="chain" id="PRO_5040916010" evidence="3">
    <location>
        <begin position="24"/>
        <end position="328"/>
    </location>
</feature>
<dbReference type="PANTHER" id="PTHR40622">
    <property type="match status" value="1"/>
</dbReference>
<organism evidence="4 5">
    <name type="scientific">Penicillium argentinense</name>
    <dbReference type="NCBI Taxonomy" id="1131581"/>
    <lineage>
        <taxon>Eukaryota</taxon>
        <taxon>Fungi</taxon>
        <taxon>Dikarya</taxon>
        <taxon>Ascomycota</taxon>
        <taxon>Pezizomycotina</taxon>
        <taxon>Eurotiomycetes</taxon>
        <taxon>Eurotiomycetidae</taxon>
        <taxon>Eurotiales</taxon>
        <taxon>Aspergillaceae</taxon>
        <taxon>Penicillium</taxon>
    </lineage>
</organism>
<keyword evidence="3" id="KW-0732">Signal</keyword>
<dbReference type="EMBL" id="JAPQKI010000011">
    <property type="protein sequence ID" value="KAJ5083043.1"/>
    <property type="molecule type" value="Genomic_DNA"/>
</dbReference>
<feature type="transmembrane region" description="Helical" evidence="2">
    <location>
        <begin position="255"/>
        <end position="288"/>
    </location>
</feature>
<reference evidence="4" key="1">
    <citation type="submission" date="2022-11" db="EMBL/GenBank/DDBJ databases">
        <authorList>
            <person name="Petersen C."/>
        </authorList>
    </citation>
    <scope>NUCLEOTIDE SEQUENCE</scope>
    <source>
        <strain evidence="4">IBT 30761</strain>
    </source>
</reference>
<reference evidence="4" key="2">
    <citation type="journal article" date="2023" name="IMA Fungus">
        <title>Comparative genomic study of the Penicillium genus elucidates a diverse pangenome and 15 lateral gene transfer events.</title>
        <authorList>
            <person name="Petersen C."/>
            <person name="Sorensen T."/>
            <person name="Nielsen M.R."/>
            <person name="Sondergaard T.E."/>
            <person name="Sorensen J.L."/>
            <person name="Fitzpatrick D.A."/>
            <person name="Frisvad J.C."/>
            <person name="Nielsen K.L."/>
        </authorList>
    </citation>
    <scope>NUCLEOTIDE SEQUENCE</scope>
    <source>
        <strain evidence="4">IBT 30761</strain>
    </source>
</reference>
<dbReference type="OrthoDB" id="4367799at2759"/>
<evidence type="ECO:0000256" key="2">
    <source>
        <dbReference type="SAM" id="Phobius"/>
    </source>
</evidence>
<evidence type="ECO:0000256" key="1">
    <source>
        <dbReference type="SAM" id="MobiDB-lite"/>
    </source>
</evidence>
<feature type="region of interest" description="Disordered" evidence="1">
    <location>
        <begin position="184"/>
        <end position="211"/>
    </location>
</feature>
<sequence>MKLHWPAICIAGAIASAIPSAASHELHLPYLPTLDPEDPVDTYLSIKWAIQNGSLYANEDQVFPPAMSMQLHAPLYEGHRKTRIEQEDIQLSYAIDARPLSSEENGSRSDILRVHVELLDKTGRPVTPNAVVLDLLDHPDGTYRITRIRRGTCRGHRGDRHPQPRPWQMKFWKTQVNALLSHEEKPASFSSPKPLNAKPAQPQKAATAVSDTESTSHVGYIFSPYWFPSTYPTRPPPSAQPRPKRLFLRLVRPVILPALLGAGAGLVACVVGFCVGHLVISLSVRLGLCKRRERRRHHSRPACIEEGTLSEKSQLMVPQIHISPSTDI</sequence>
<name>A0A9W9EJL9_9EURO</name>
<gene>
    <name evidence="4" type="ORF">N7532_012086</name>
</gene>
<dbReference type="AlphaFoldDB" id="A0A9W9EJL9"/>
<keyword evidence="5" id="KW-1185">Reference proteome</keyword>
<evidence type="ECO:0000313" key="4">
    <source>
        <dbReference type="EMBL" id="KAJ5083043.1"/>
    </source>
</evidence>
<evidence type="ECO:0000256" key="3">
    <source>
        <dbReference type="SAM" id="SignalP"/>
    </source>
</evidence>
<dbReference type="RefSeq" id="XP_056469565.1">
    <property type="nucleotide sequence ID" value="XM_056624577.1"/>
</dbReference>
<evidence type="ECO:0000313" key="5">
    <source>
        <dbReference type="Proteomes" id="UP001149074"/>
    </source>
</evidence>
<comment type="caution">
    <text evidence="4">The sequence shown here is derived from an EMBL/GenBank/DDBJ whole genome shotgun (WGS) entry which is preliminary data.</text>
</comment>
<feature type="compositionally biased region" description="Low complexity" evidence="1">
    <location>
        <begin position="197"/>
        <end position="206"/>
    </location>
</feature>
<feature type="signal peptide" evidence="3">
    <location>
        <begin position="1"/>
        <end position="23"/>
    </location>
</feature>
<proteinExistence type="predicted"/>
<keyword evidence="2" id="KW-0472">Membrane</keyword>
<keyword evidence="2" id="KW-1133">Transmembrane helix</keyword>
<dbReference type="PANTHER" id="PTHR40622:SF1">
    <property type="match status" value="1"/>
</dbReference>
<accession>A0A9W9EJL9</accession>
<protein>
    <submittedName>
        <fullName evidence="4">Uncharacterized protein</fullName>
    </submittedName>
</protein>